<keyword evidence="2" id="KW-1185">Reference proteome</keyword>
<sequence>MLASRKLVHRNADETCMVKSTYRFFRYFICFYVLPPSVCQKTVRGLIHHRTFITGSLQIVVGHCLYVTIPGCEICASTSLLSLSLCDIHKLMVDLYLLPQTEFPTGGLYFKNQTWVQQRANQGKERYNS</sequence>
<name>A0A5D2AL46_GOSDA</name>
<accession>A0A5D2AL46</accession>
<gene>
    <name evidence="1" type="ORF">ES288_D11G107700v1</name>
</gene>
<evidence type="ECO:0000313" key="1">
    <source>
        <dbReference type="EMBL" id="TYG44586.1"/>
    </source>
</evidence>
<organism evidence="1 2">
    <name type="scientific">Gossypium darwinii</name>
    <name type="common">Darwin's cotton</name>
    <name type="synonym">Gossypium barbadense var. darwinii</name>
    <dbReference type="NCBI Taxonomy" id="34276"/>
    <lineage>
        <taxon>Eukaryota</taxon>
        <taxon>Viridiplantae</taxon>
        <taxon>Streptophyta</taxon>
        <taxon>Embryophyta</taxon>
        <taxon>Tracheophyta</taxon>
        <taxon>Spermatophyta</taxon>
        <taxon>Magnoliopsida</taxon>
        <taxon>eudicotyledons</taxon>
        <taxon>Gunneridae</taxon>
        <taxon>Pentapetalae</taxon>
        <taxon>rosids</taxon>
        <taxon>malvids</taxon>
        <taxon>Malvales</taxon>
        <taxon>Malvaceae</taxon>
        <taxon>Malvoideae</taxon>
        <taxon>Gossypium</taxon>
    </lineage>
</organism>
<dbReference type="AlphaFoldDB" id="A0A5D2AL46"/>
<protein>
    <submittedName>
        <fullName evidence="1">Uncharacterized protein</fullName>
    </submittedName>
</protein>
<dbReference type="EMBL" id="CM017711">
    <property type="protein sequence ID" value="TYG44586.1"/>
    <property type="molecule type" value="Genomic_DNA"/>
</dbReference>
<evidence type="ECO:0000313" key="2">
    <source>
        <dbReference type="Proteomes" id="UP000323506"/>
    </source>
</evidence>
<proteinExistence type="predicted"/>
<dbReference type="Proteomes" id="UP000323506">
    <property type="component" value="Chromosome D11"/>
</dbReference>
<reference evidence="1 2" key="1">
    <citation type="submission" date="2019-06" db="EMBL/GenBank/DDBJ databases">
        <title>WGS assembly of Gossypium darwinii.</title>
        <authorList>
            <person name="Chen Z.J."/>
            <person name="Sreedasyam A."/>
            <person name="Ando A."/>
            <person name="Song Q."/>
            <person name="De L."/>
            <person name="Hulse-Kemp A."/>
            <person name="Ding M."/>
            <person name="Ye W."/>
            <person name="Kirkbride R."/>
            <person name="Jenkins J."/>
            <person name="Plott C."/>
            <person name="Lovell J."/>
            <person name="Lin Y.-M."/>
            <person name="Vaughn R."/>
            <person name="Liu B."/>
            <person name="Li W."/>
            <person name="Simpson S."/>
            <person name="Scheffler B."/>
            <person name="Saski C."/>
            <person name="Grover C."/>
            <person name="Hu G."/>
            <person name="Conover J."/>
            <person name="Carlson J."/>
            <person name="Shu S."/>
            <person name="Boston L."/>
            <person name="Williams M."/>
            <person name="Peterson D."/>
            <person name="Mcgee K."/>
            <person name="Jones D."/>
            <person name="Wendel J."/>
            <person name="Stelly D."/>
            <person name="Grimwood J."/>
            <person name="Schmutz J."/>
        </authorList>
    </citation>
    <scope>NUCLEOTIDE SEQUENCE [LARGE SCALE GENOMIC DNA]</scope>
    <source>
        <strain evidence="1">1808015.09</strain>
    </source>
</reference>